<dbReference type="PANTHER" id="PTHR11439:SF467">
    <property type="entry name" value="INTEGRASE CATALYTIC DOMAIN-CONTAINING PROTEIN"/>
    <property type="match status" value="1"/>
</dbReference>
<evidence type="ECO:0000313" key="3">
    <source>
        <dbReference type="Proteomes" id="UP000015106"/>
    </source>
</evidence>
<evidence type="ECO:0000259" key="1">
    <source>
        <dbReference type="Pfam" id="PF07727"/>
    </source>
</evidence>
<dbReference type="AlphaFoldDB" id="A0A8R7R4T3"/>
<dbReference type="CDD" id="cd09272">
    <property type="entry name" value="RNase_HI_RT_Ty1"/>
    <property type="match status" value="1"/>
</dbReference>
<name>A0A8R7R4T3_TRIUA</name>
<dbReference type="SUPFAM" id="SSF56672">
    <property type="entry name" value="DNA/RNA polymerases"/>
    <property type="match status" value="1"/>
</dbReference>
<organism evidence="2 3">
    <name type="scientific">Triticum urartu</name>
    <name type="common">Red wild einkorn</name>
    <name type="synonym">Crithodium urartu</name>
    <dbReference type="NCBI Taxonomy" id="4572"/>
    <lineage>
        <taxon>Eukaryota</taxon>
        <taxon>Viridiplantae</taxon>
        <taxon>Streptophyta</taxon>
        <taxon>Embryophyta</taxon>
        <taxon>Tracheophyta</taxon>
        <taxon>Spermatophyta</taxon>
        <taxon>Magnoliopsida</taxon>
        <taxon>Liliopsida</taxon>
        <taxon>Poales</taxon>
        <taxon>Poaceae</taxon>
        <taxon>BOP clade</taxon>
        <taxon>Pooideae</taxon>
        <taxon>Triticodae</taxon>
        <taxon>Triticeae</taxon>
        <taxon>Triticinae</taxon>
        <taxon>Triticum</taxon>
    </lineage>
</organism>
<protein>
    <recommendedName>
        <fullName evidence="1">Reverse transcriptase Ty1/copia-type domain-containing protein</fullName>
    </recommendedName>
</protein>
<proteinExistence type="predicted"/>
<keyword evidence="3" id="KW-1185">Reference proteome</keyword>
<dbReference type="Pfam" id="PF07727">
    <property type="entry name" value="RVT_2"/>
    <property type="match status" value="1"/>
</dbReference>
<dbReference type="InterPro" id="IPR013103">
    <property type="entry name" value="RVT_2"/>
</dbReference>
<dbReference type="Proteomes" id="UP000015106">
    <property type="component" value="Chromosome 7"/>
</dbReference>
<evidence type="ECO:0000313" key="2">
    <source>
        <dbReference type="EnsemblPlants" id="TuG1812G0700005241.01.T01.cds265915"/>
    </source>
</evidence>
<dbReference type="Gramene" id="TuG1812G0700005241.01.T01">
    <property type="protein sequence ID" value="TuG1812G0700005241.01.T01.cds265915"/>
    <property type="gene ID" value="TuG1812G0700005241.01"/>
</dbReference>
<sequence length="222" mass="25412">MLSRTFEVKDLGHLHYFLGIEVAYGAQGIYLSQRKYVMDLLAETGMLECKHAITPIEQNHRITSDAGDPIDRGQYQRLVRRLIYLSHTRPDIAYVVSIVSRYMHDPRTDHLNVVNRILWYLKGCPGKGILFSNYGHLILEGYTDADWAGCLDDRRSTSGHCIFLGGNLISWRSKKQSVVARSTAEAELRSMALGLCELMWLRFLLTELRLYKGAPLQLYCDN</sequence>
<dbReference type="EnsemblPlants" id="TuG1812G0700005241.01.T01">
    <property type="protein sequence ID" value="TuG1812G0700005241.01.T01.cds265915"/>
    <property type="gene ID" value="TuG1812G0700005241.01"/>
</dbReference>
<reference evidence="2" key="3">
    <citation type="submission" date="2022-06" db="UniProtKB">
        <authorList>
            <consortium name="EnsemblPlants"/>
        </authorList>
    </citation>
    <scope>IDENTIFICATION</scope>
</reference>
<feature type="domain" description="Reverse transcriptase Ty1/copia-type" evidence="1">
    <location>
        <begin position="1"/>
        <end position="57"/>
    </location>
</feature>
<dbReference type="PANTHER" id="PTHR11439">
    <property type="entry name" value="GAG-POL-RELATED RETROTRANSPOSON"/>
    <property type="match status" value="1"/>
</dbReference>
<dbReference type="InterPro" id="IPR043502">
    <property type="entry name" value="DNA/RNA_pol_sf"/>
</dbReference>
<accession>A0A8R7R4T3</accession>
<reference evidence="3" key="1">
    <citation type="journal article" date="2013" name="Nature">
        <title>Draft genome of the wheat A-genome progenitor Triticum urartu.</title>
        <authorList>
            <person name="Ling H.Q."/>
            <person name="Zhao S."/>
            <person name="Liu D."/>
            <person name="Wang J."/>
            <person name="Sun H."/>
            <person name="Zhang C."/>
            <person name="Fan H."/>
            <person name="Li D."/>
            <person name="Dong L."/>
            <person name="Tao Y."/>
            <person name="Gao C."/>
            <person name="Wu H."/>
            <person name="Li Y."/>
            <person name="Cui Y."/>
            <person name="Guo X."/>
            <person name="Zheng S."/>
            <person name="Wang B."/>
            <person name="Yu K."/>
            <person name="Liang Q."/>
            <person name="Yang W."/>
            <person name="Lou X."/>
            <person name="Chen J."/>
            <person name="Feng M."/>
            <person name="Jian J."/>
            <person name="Zhang X."/>
            <person name="Luo G."/>
            <person name="Jiang Y."/>
            <person name="Liu J."/>
            <person name="Wang Z."/>
            <person name="Sha Y."/>
            <person name="Zhang B."/>
            <person name="Wu H."/>
            <person name="Tang D."/>
            <person name="Shen Q."/>
            <person name="Xue P."/>
            <person name="Zou S."/>
            <person name="Wang X."/>
            <person name="Liu X."/>
            <person name="Wang F."/>
            <person name="Yang Y."/>
            <person name="An X."/>
            <person name="Dong Z."/>
            <person name="Zhang K."/>
            <person name="Zhang X."/>
            <person name="Luo M.C."/>
            <person name="Dvorak J."/>
            <person name="Tong Y."/>
            <person name="Wang J."/>
            <person name="Yang H."/>
            <person name="Li Z."/>
            <person name="Wang D."/>
            <person name="Zhang A."/>
            <person name="Wang J."/>
        </authorList>
    </citation>
    <scope>NUCLEOTIDE SEQUENCE</scope>
    <source>
        <strain evidence="3">cv. G1812</strain>
    </source>
</reference>
<reference evidence="2" key="2">
    <citation type="submission" date="2018-03" db="EMBL/GenBank/DDBJ databases">
        <title>The Triticum urartu genome reveals the dynamic nature of wheat genome evolution.</title>
        <authorList>
            <person name="Ling H."/>
            <person name="Ma B."/>
            <person name="Shi X."/>
            <person name="Liu H."/>
            <person name="Dong L."/>
            <person name="Sun H."/>
            <person name="Cao Y."/>
            <person name="Gao Q."/>
            <person name="Zheng S."/>
            <person name="Li Y."/>
            <person name="Yu Y."/>
            <person name="Du H."/>
            <person name="Qi M."/>
            <person name="Li Y."/>
            <person name="Yu H."/>
            <person name="Cui Y."/>
            <person name="Wang N."/>
            <person name="Chen C."/>
            <person name="Wu H."/>
            <person name="Zhao Y."/>
            <person name="Zhang J."/>
            <person name="Li Y."/>
            <person name="Zhou W."/>
            <person name="Zhang B."/>
            <person name="Hu W."/>
            <person name="Eijk M."/>
            <person name="Tang J."/>
            <person name="Witsenboer H."/>
            <person name="Zhao S."/>
            <person name="Li Z."/>
            <person name="Zhang A."/>
            <person name="Wang D."/>
            <person name="Liang C."/>
        </authorList>
    </citation>
    <scope>NUCLEOTIDE SEQUENCE [LARGE SCALE GENOMIC DNA]</scope>
    <source>
        <strain evidence="2">cv. G1812</strain>
    </source>
</reference>